<dbReference type="Gene3D" id="3.40.50.300">
    <property type="entry name" value="P-loop containing nucleotide triphosphate hydrolases"/>
    <property type="match status" value="1"/>
</dbReference>
<evidence type="ECO:0008006" key="3">
    <source>
        <dbReference type="Google" id="ProtNLM"/>
    </source>
</evidence>
<accession>A0A8C5B437</accession>
<organism evidence="1 2">
    <name type="scientific">Gadus morhua</name>
    <name type="common">Atlantic cod</name>
    <dbReference type="NCBI Taxonomy" id="8049"/>
    <lineage>
        <taxon>Eukaryota</taxon>
        <taxon>Metazoa</taxon>
        <taxon>Chordata</taxon>
        <taxon>Craniata</taxon>
        <taxon>Vertebrata</taxon>
        <taxon>Euteleostomi</taxon>
        <taxon>Actinopterygii</taxon>
        <taxon>Neopterygii</taxon>
        <taxon>Teleostei</taxon>
        <taxon>Neoteleostei</taxon>
        <taxon>Acanthomorphata</taxon>
        <taxon>Zeiogadaria</taxon>
        <taxon>Gadariae</taxon>
        <taxon>Gadiformes</taxon>
        <taxon>Gadoidei</taxon>
        <taxon>Gadidae</taxon>
        <taxon>Gadus</taxon>
    </lineage>
</organism>
<dbReference type="Proteomes" id="UP000694546">
    <property type="component" value="Chromosome 2"/>
</dbReference>
<protein>
    <recommendedName>
        <fullName evidence="3">G domain-containing protein</fullName>
    </recommendedName>
</protein>
<dbReference type="SUPFAM" id="SSF52540">
    <property type="entry name" value="P-loop containing nucleoside triphosphate hydrolases"/>
    <property type="match status" value="1"/>
</dbReference>
<evidence type="ECO:0000313" key="1">
    <source>
        <dbReference type="Ensembl" id="ENSGMOP00000041599.1"/>
    </source>
</evidence>
<dbReference type="OMA" id="HEKINQC"/>
<dbReference type="CDD" id="cd00882">
    <property type="entry name" value="Ras_like_GTPase"/>
    <property type="match status" value="1"/>
</dbReference>
<dbReference type="PANTHER" id="PTHR14241:SF1">
    <property type="entry name" value="INTERFERON-INDUCED PROTEIN 44-RELATED"/>
    <property type="match status" value="1"/>
</dbReference>
<keyword evidence="2" id="KW-1185">Reference proteome</keyword>
<sequence length="301" mass="33889">MGGFLGLFPYSSEPAIEKPKQHSNAIHPNSTEAWRKMNWGDREKELGWLNLFCLKKDTKKHLRILIYGPAGSGKSSFINSVDTVCQNRITCSAAASSFKGDTFTYKTYQIEKEGEGQYYPFVFNDVMGLESTNGVCEEDIKHAMQGHLKEGYKFNAASALRPSDEGYNKTPDINDKADILVCVVRADPDPMLKEVALAKMKCITKAARDYGIPQMAILTHIDEACPLVKESIQNVYKSEHMRMRVSPILLGIPLTNIFPVKNYHEEIDLNADIDMLILRALRQIIQIANDHVKKGTKCRTE</sequence>
<dbReference type="InterPro" id="IPR027417">
    <property type="entry name" value="P-loop_NTPase"/>
</dbReference>
<reference evidence="1" key="2">
    <citation type="submission" date="2025-09" db="UniProtKB">
        <authorList>
            <consortium name="Ensembl"/>
        </authorList>
    </citation>
    <scope>IDENTIFICATION</scope>
</reference>
<dbReference type="GO" id="GO:0006955">
    <property type="term" value="P:immune response"/>
    <property type="evidence" value="ECO:0007669"/>
    <property type="project" value="TreeGrafter"/>
</dbReference>
<reference evidence="1" key="1">
    <citation type="submission" date="2025-08" db="UniProtKB">
        <authorList>
            <consortium name="Ensembl"/>
        </authorList>
    </citation>
    <scope>IDENTIFICATION</scope>
</reference>
<proteinExistence type="predicted"/>
<dbReference type="GeneTree" id="ENSGT00940000160560"/>
<dbReference type="PANTHER" id="PTHR14241">
    <property type="entry name" value="INTERFERON-INDUCED PROTEIN 44"/>
    <property type="match status" value="1"/>
</dbReference>
<dbReference type="Ensembl" id="ENSGMOT00000026657.1">
    <property type="protein sequence ID" value="ENSGMOP00000041599.1"/>
    <property type="gene ID" value="ENSGMOG00000008242.2"/>
</dbReference>
<evidence type="ECO:0000313" key="2">
    <source>
        <dbReference type="Proteomes" id="UP000694546"/>
    </source>
</evidence>
<name>A0A8C5B437_GADMO</name>
<dbReference type="AlphaFoldDB" id="A0A8C5B437"/>